<dbReference type="EMBL" id="SACT01000003">
    <property type="protein sequence ID" value="RVT51322.1"/>
    <property type="molecule type" value="Genomic_DNA"/>
</dbReference>
<protein>
    <submittedName>
        <fullName evidence="1">DGQHR domain-containing protein</fullName>
    </submittedName>
</protein>
<proteinExistence type="predicted"/>
<sequence>MATTFPHSVPALRVRQPMGEYFVVVLPAELLLRVAYSDRLSARISADGQSYELEGTQRLLQPKRLNAIADYINRSDAAFPNTIILAANIRPEDGLSEGEDPDDDRAQANASRRWTIQEGDKGHVLTIPTGDKLAAVIDGQHRLFAFAEAREQRYEMELICSVFLDLPKPYQAQLFATINSTQKPVDKSLTYELFGYNIDEEPEDHWSPDKLAVFLTRRLHVDEELMSPLRGRISIAPIKDQPLEKLQESAEWRVSTAVVVEGIMRLITTNPKKDTSDLLDGSRKPRSALRGLRKDRSPLRDVYLDNQDKILYTIVINYLKACEKLFWASAAKDSFITRTVGFQALFDVLRRHLAKSSYDSKNISVTYFGDALEPASKLNFADDIYRSASGAGRTAIRKAIEGAMGVTA</sequence>
<name>A0A3S2TMH7_9BURK</name>
<evidence type="ECO:0000313" key="2">
    <source>
        <dbReference type="Proteomes" id="UP000288178"/>
    </source>
</evidence>
<dbReference type="RefSeq" id="WP_128198324.1">
    <property type="nucleotide sequence ID" value="NZ_SACT01000003.1"/>
</dbReference>
<gene>
    <name evidence="1" type="ORF">ENE75_10785</name>
</gene>
<dbReference type="NCBIfam" id="TIGR04172">
    <property type="entry name" value="DGQHR_dnd_1"/>
    <property type="match status" value="1"/>
</dbReference>
<organism evidence="1 2">
    <name type="scientific">Rubrivivax albus</name>
    <dbReference type="NCBI Taxonomy" id="2499835"/>
    <lineage>
        <taxon>Bacteria</taxon>
        <taxon>Pseudomonadati</taxon>
        <taxon>Pseudomonadota</taxon>
        <taxon>Betaproteobacteria</taxon>
        <taxon>Burkholderiales</taxon>
        <taxon>Sphaerotilaceae</taxon>
        <taxon>Rubrivivax</taxon>
    </lineage>
</organism>
<dbReference type="Proteomes" id="UP000288178">
    <property type="component" value="Unassembled WGS sequence"/>
</dbReference>
<dbReference type="CDD" id="cd16413">
    <property type="entry name" value="DGQHR_domain"/>
    <property type="match status" value="1"/>
</dbReference>
<keyword evidence="2" id="KW-1185">Reference proteome</keyword>
<dbReference type="OrthoDB" id="9789139at2"/>
<dbReference type="InterPro" id="IPR017601">
    <property type="entry name" value="DGQHR-contain_dom"/>
</dbReference>
<dbReference type="Pfam" id="PF14072">
    <property type="entry name" value="DndB"/>
    <property type="match status" value="1"/>
</dbReference>
<evidence type="ECO:0000313" key="1">
    <source>
        <dbReference type="EMBL" id="RVT51322.1"/>
    </source>
</evidence>
<comment type="caution">
    <text evidence="1">The sequence shown here is derived from an EMBL/GenBank/DDBJ whole genome shotgun (WGS) entry which is preliminary data.</text>
</comment>
<dbReference type="NCBIfam" id="TIGR03187">
    <property type="entry name" value="DGQHR"/>
    <property type="match status" value="1"/>
</dbReference>
<dbReference type="InterPro" id="IPR017642">
    <property type="entry name" value="DNA_S_mod_DndB"/>
</dbReference>
<dbReference type="AlphaFoldDB" id="A0A3S2TMH7"/>
<reference evidence="1 2" key="1">
    <citation type="submission" date="2019-01" db="EMBL/GenBank/DDBJ databases">
        <authorList>
            <person name="Chen W.-M."/>
        </authorList>
    </citation>
    <scope>NUCLEOTIDE SEQUENCE [LARGE SCALE GENOMIC DNA]</scope>
    <source>
        <strain evidence="1 2">ICH-3</strain>
    </source>
</reference>
<accession>A0A3S2TMH7</accession>
<dbReference type="InterPro" id="IPR026440">
    <property type="entry name" value="DNA_PRithio_assoc_DGOHR_pro_1"/>
</dbReference>